<dbReference type="EMBL" id="CP058608">
    <property type="protein sequence ID" value="QLG73314.1"/>
    <property type="molecule type" value="Genomic_DNA"/>
</dbReference>
<feature type="repeat" description="WD" evidence="10">
    <location>
        <begin position="13"/>
        <end position="48"/>
    </location>
</feature>
<evidence type="ECO:0000259" key="14">
    <source>
        <dbReference type="Pfam" id="PF24105"/>
    </source>
</evidence>
<keyword evidence="5 11" id="KW-0677">Repeat</keyword>
<evidence type="ECO:0000256" key="2">
    <source>
        <dbReference type="ARBA" id="ARBA00007306"/>
    </source>
</evidence>
<evidence type="ECO:0000259" key="13">
    <source>
        <dbReference type="Pfam" id="PF07569"/>
    </source>
</evidence>
<gene>
    <name evidence="15" type="ORF">HG535_0E03980</name>
</gene>
<dbReference type="SUPFAM" id="SSF50978">
    <property type="entry name" value="WD40 repeat-like"/>
    <property type="match status" value="1"/>
</dbReference>
<evidence type="ECO:0000313" key="15">
    <source>
        <dbReference type="EMBL" id="QLG73314.1"/>
    </source>
</evidence>
<feature type="repeat" description="WD" evidence="10">
    <location>
        <begin position="131"/>
        <end position="172"/>
    </location>
</feature>
<keyword evidence="9 11" id="KW-0539">Nucleus</keyword>
<evidence type="ECO:0000313" key="16">
    <source>
        <dbReference type="Proteomes" id="UP000509704"/>
    </source>
</evidence>
<evidence type="ECO:0000256" key="11">
    <source>
        <dbReference type="RuleBase" id="RU364014"/>
    </source>
</evidence>
<dbReference type="AlphaFoldDB" id="A0A7H9B4M7"/>
<accession>A0A7H9B4M7</accession>
<dbReference type="GeneID" id="59237056"/>
<comment type="similarity">
    <text evidence="2 11">Belongs to the WD repeat HIR1 family.</text>
</comment>
<evidence type="ECO:0000256" key="4">
    <source>
        <dbReference type="ARBA" id="ARBA00022574"/>
    </source>
</evidence>
<dbReference type="InterPro" id="IPR015943">
    <property type="entry name" value="WD40/YVTN_repeat-like_dom_sf"/>
</dbReference>
<keyword evidence="16" id="KW-1185">Reference proteome</keyword>
<protein>
    <recommendedName>
        <fullName evidence="11">Protein HIR</fullName>
    </recommendedName>
</protein>
<dbReference type="FunFam" id="2.130.10.10:FF:000290">
    <property type="entry name" value="Protein HIR"/>
    <property type="match status" value="1"/>
</dbReference>
<reference evidence="15 16" key="1">
    <citation type="submission" date="2020-07" db="EMBL/GenBank/DDBJ databases">
        <title>The yeast mating-type switching endonuclease HO is a domesticated member of an unorthodox homing genetic element family.</title>
        <authorList>
            <person name="Coughlan A.Y."/>
            <person name="Lombardi L."/>
            <person name="Braun-Galleani S."/>
            <person name="Martos A.R."/>
            <person name="Galeote V."/>
            <person name="Bigey F."/>
            <person name="Dequin S."/>
            <person name="Byrne K.P."/>
            <person name="Wolfe K.H."/>
        </authorList>
    </citation>
    <scope>NUCLEOTIDE SEQUENCE [LARGE SCALE GENOMIC DNA]</scope>
    <source>
        <strain evidence="15 16">NRRL Y-6702</strain>
    </source>
</reference>
<dbReference type="FunFam" id="2.130.10.10:FF:001073">
    <property type="entry name" value="Protein HIR"/>
    <property type="match status" value="1"/>
</dbReference>
<feature type="region of interest" description="Disordered" evidence="12">
    <location>
        <begin position="572"/>
        <end position="592"/>
    </location>
</feature>
<dbReference type="PANTHER" id="PTHR13831">
    <property type="entry name" value="MEMBER OF THE HIR1 FAMILY OF WD-REPEAT PROTEINS"/>
    <property type="match status" value="1"/>
</dbReference>
<evidence type="ECO:0000256" key="7">
    <source>
        <dbReference type="ARBA" id="ARBA00023015"/>
    </source>
</evidence>
<dbReference type="InterPro" id="IPR019015">
    <property type="entry name" value="HIRA_B_motif"/>
</dbReference>
<dbReference type="GO" id="GO:0000785">
    <property type="term" value="C:chromatin"/>
    <property type="evidence" value="ECO:0007669"/>
    <property type="project" value="TreeGrafter"/>
</dbReference>
<evidence type="ECO:0000256" key="6">
    <source>
        <dbReference type="ARBA" id="ARBA00022853"/>
    </source>
</evidence>
<dbReference type="KEGG" id="zmk:HG535_0E03980"/>
<evidence type="ECO:0000256" key="9">
    <source>
        <dbReference type="ARBA" id="ARBA00023242"/>
    </source>
</evidence>
<dbReference type="Proteomes" id="UP000509704">
    <property type="component" value="Chromosome 5"/>
</dbReference>
<evidence type="ECO:0000256" key="5">
    <source>
        <dbReference type="ARBA" id="ARBA00022737"/>
    </source>
</evidence>
<dbReference type="SMART" id="SM00320">
    <property type="entry name" value="WD40"/>
    <property type="match status" value="6"/>
</dbReference>
<dbReference type="GO" id="GO:0031491">
    <property type="term" value="F:nucleosome binding"/>
    <property type="evidence" value="ECO:0007669"/>
    <property type="project" value="TreeGrafter"/>
</dbReference>
<comment type="function">
    <text evidence="11">Required for replication-independent chromatin assembly and for the periodic repression of histone gene transcription during the cell cycle.</text>
</comment>
<feature type="domain" description="CAF1B/HIR1 beta-propeller" evidence="14">
    <location>
        <begin position="20"/>
        <end position="382"/>
    </location>
</feature>
<dbReference type="GO" id="GO:0000417">
    <property type="term" value="C:HIR complex"/>
    <property type="evidence" value="ECO:0007669"/>
    <property type="project" value="TreeGrafter"/>
</dbReference>
<keyword evidence="3 11" id="KW-0678">Repressor</keyword>
<proteinExistence type="inferred from homology"/>
<dbReference type="InterPro" id="IPR011494">
    <property type="entry name" value="HIRA-like_C"/>
</dbReference>
<keyword evidence="7 11" id="KW-0805">Transcription regulation</keyword>
<dbReference type="Pfam" id="PF09453">
    <property type="entry name" value="HIRA_B"/>
    <property type="match status" value="1"/>
</dbReference>
<dbReference type="Pfam" id="PF24105">
    <property type="entry name" value="Beta-prop_CAF1B_HIR1"/>
    <property type="match status" value="1"/>
</dbReference>
<name>A0A7H9B4M7_ZYGMR</name>
<dbReference type="GO" id="GO:0006351">
    <property type="term" value="P:DNA-templated transcription"/>
    <property type="evidence" value="ECO:0007669"/>
    <property type="project" value="InterPro"/>
</dbReference>
<evidence type="ECO:0000256" key="8">
    <source>
        <dbReference type="ARBA" id="ARBA00023163"/>
    </source>
</evidence>
<dbReference type="InterPro" id="IPR031120">
    <property type="entry name" value="HIR1-like"/>
</dbReference>
<sequence length="858" mass="95921">MRIIKFPWLAHEQENRKYEVYAVDVSPDGKRVATGGLDGKIRIWSIDSIIKASNEGLSTVIVHEQDKKPLASMSRHTGSVTSLKFSPDGKYLASGSDDRILLIWGKEDEQRTEHMFGSEVEREHWTVRRRLVAHDNDIQDICWAPDSSILVTVGLDRSIILWNGSTFEKIKRFDIHQSLVKGVIFDPANKYFATASDDRTLKIFRYHKTGDTAITIEHIVTEPFKGSPLTTYFRRLSWSPDGQHIAVPNATNGPVSSVAIVNRGTWDTDISLIGHDAPTEVARFNPRIFESKIGNDAPVTDDHTTTKRKHSVGDAFDTVVATAGQDKSLAVWSTSKERPIFVAYDITNGTVTDMAWNPEGNMLFLTSLDCSITVFLFEDNELGNAIPLERNIEQLHRYGVDKDSLDFPESIKQLLSEDIVRQSRTKRQKENSTDSFYEARLKLAKDQSTTENGDSALKLDSTKPLINSEKVNILIPKRKHDGKTKPIMMKNGKKRVAPTLISSGYSPSRKTTTFPKDLSTTEFEKFGSSATKATLTRSTLRTESLNGRISVSSVCLPRLGLHTLIMGAKERNKSMFERSDDGASSNKQDRESALVDINVATPGLEGELLAEEKANEEMDPEHLNDPVITLNAKLSKEKVWAEEPNSKFVEDSGVIADTDAVLLQGGDFEDFYVLEIRNGVERSIQFDEEALLENPSRVLGYYKGKRTIETFIPEVIICAVCSLACKSWCLATANGSLQIISFNGQSRIPKISIGHKIIEMSATGDFLIVLTEKGLFFVWDLKTLKLIYKNVPILPILFNEPVDENKVRVYKKITSFSLTENAKSIIVEMINPKESYEWVGNMGCWSMLTQESSAATAS</sequence>
<comment type="subcellular location">
    <subcellularLocation>
        <location evidence="1 11">Nucleus</location>
    </subcellularLocation>
</comment>
<dbReference type="PROSITE" id="PS50294">
    <property type="entry name" value="WD_REPEATS_REGION"/>
    <property type="match status" value="3"/>
</dbReference>
<evidence type="ECO:0000256" key="3">
    <source>
        <dbReference type="ARBA" id="ARBA00022491"/>
    </source>
</evidence>
<dbReference type="CDD" id="cd00200">
    <property type="entry name" value="WD40"/>
    <property type="match status" value="1"/>
</dbReference>
<dbReference type="InterPro" id="IPR036322">
    <property type="entry name" value="WD40_repeat_dom_sf"/>
</dbReference>
<dbReference type="GO" id="GO:0005634">
    <property type="term" value="C:nucleus"/>
    <property type="evidence" value="ECO:0007669"/>
    <property type="project" value="UniProtKB-SubCell"/>
</dbReference>
<dbReference type="PANTHER" id="PTHR13831:SF0">
    <property type="entry name" value="PROTEIN HIRA"/>
    <property type="match status" value="1"/>
</dbReference>
<dbReference type="OrthoDB" id="1741719at2759"/>
<keyword evidence="8 11" id="KW-0804">Transcription</keyword>
<dbReference type="Gene3D" id="2.130.10.10">
    <property type="entry name" value="YVTN repeat-like/Quinoprotein amine dehydrogenase"/>
    <property type="match status" value="2"/>
</dbReference>
<organism evidence="15 16">
    <name type="scientific">Zygotorulaspora mrakii</name>
    <name type="common">Zygosaccharomyces mrakii</name>
    <dbReference type="NCBI Taxonomy" id="42260"/>
    <lineage>
        <taxon>Eukaryota</taxon>
        <taxon>Fungi</taxon>
        <taxon>Dikarya</taxon>
        <taxon>Ascomycota</taxon>
        <taxon>Saccharomycotina</taxon>
        <taxon>Saccharomycetes</taxon>
        <taxon>Saccharomycetales</taxon>
        <taxon>Saccharomycetaceae</taxon>
        <taxon>Zygotorulaspora</taxon>
    </lineage>
</organism>
<evidence type="ECO:0000256" key="10">
    <source>
        <dbReference type="PROSITE-ProRule" id="PRU00221"/>
    </source>
</evidence>
<dbReference type="InterPro" id="IPR001680">
    <property type="entry name" value="WD40_rpt"/>
</dbReference>
<evidence type="ECO:0000256" key="1">
    <source>
        <dbReference type="ARBA" id="ARBA00004123"/>
    </source>
</evidence>
<evidence type="ECO:0000256" key="12">
    <source>
        <dbReference type="SAM" id="MobiDB-lite"/>
    </source>
</evidence>
<keyword evidence="4 10" id="KW-0853">WD repeat</keyword>
<dbReference type="Pfam" id="PF07569">
    <property type="entry name" value="Hira"/>
    <property type="match status" value="1"/>
</dbReference>
<feature type="repeat" description="WD" evidence="10">
    <location>
        <begin position="173"/>
        <end position="204"/>
    </location>
</feature>
<feature type="repeat" description="WD" evidence="10">
    <location>
        <begin position="73"/>
        <end position="114"/>
    </location>
</feature>
<feature type="domain" description="Protein HIRA-like C-terminal" evidence="13">
    <location>
        <begin position="744"/>
        <end position="854"/>
    </location>
</feature>
<dbReference type="InterPro" id="IPR055410">
    <property type="entry name" value="Beta-prop_CAF1B_HIR1"/>
</dbReference>
<dbReference type="PROSITE" id="PS50082">
    <property type="entry name" value="WD_REPEATS_2"/>
    <property type="match status" value="4"/>
</dbReference>
<dbReference type="GO" id="GO:0006355">
    <property type="term" value="P:regulation of DNA-templated transcription"/>
    <property type="evidence" value="ECO:0007669"/>
    <property type="project" value="InterPro"/>
</dbReference>
<dbReference type="RefSeq" id="XP_037145041.1">
    <property type="nucleotide sequence ID" value="XM_037289146.1"/>
</dbReference>
<dbReference type="GO" id="GO:0034728">
    <property type="term" value="P:nucleosome organization"/>
    <property type="evidence" value="ECO:0007669"/>
    <property type="project" value="UniProtKB-ARBA"/>
</dbReference>
<keyword evidence="6 11" id="KW-0156">Chromatin regulator</keyword>